<reference evidence="2" key="1">
    <citation type="journal article" date="2020" name="Phytopathology">
        <title>Genome Sequence Resources of Colletotrichum truncatum, C. plurivorum, C. musicola, and C. sojae: Four Species Pathogenic to Soybean (Glycine max).</title>
        <authorList>
            <person name="Rogerio F."/>
            <person name="Boufleur T.R."/>
            <person name="Ciampi-Guillardi M."/>
            <person name="Sukno S.A."/>
            <person name="Thon M.R."/>
            <person name="Massola Junior N.S."/>
            <person name="Baroncelli R."/>
        </authorList>
    </citation>
    <scope>NUCLEOTIDE SEQUENCE</scope>
    <source>
        <strain evidence="2">LFN00145</strain>
    </source>
</reference>
<proteinExistence type="predicted"/>
<comment type="caution">
    <text evidence="2">The sequence shown here is derived from an EMBL/GenBank/DDBJ whole genome shotgun (WGS) entry which is preliminary data.</text>
</comment>
<accession>A0A8H6K0N9</accession>
<protein>
    <submittedName>
        <fullName evidence="2">Heterokaryon incompatibility protein</fullName>
    </submittedName>
</protein>
<dbReference type="Proteomes" id="UP000654918">
    <property type="component" value="Unassembled WGS sequence"/>
</dbReference>
<dbReference type="AlphaFoldDB" id="A0A8H6K0N9"/>
<organism evidence="2 3">
    <name type="scientific">Colletotrichum plurivorum</name>
    <dbReference type="NCBI Taxonomy" id="2175906"/>
    <lineage>
        <taxon>Eukaryota</taxon>
        <taxon>Fungi</taxon>
        <taxon>Dikarya</taxon>
        <taxon>Ascomycota</taxon>
        <taxon>Pezizomycotina</taxon>
        <taxon>Sordariomycetes</taxon>
        <taxon>Hypocreomycetidae</taxon>
        <taxon>Glomerellales</taxon>
        <taxon>Glomerellaceae</taxon>
        <taxon>Colletotrichum</taxon>
        <taxon>Colletotrichum orchidearum species complex</taxon>
    </lineage>
</organism>
<dbReference type="Pfam" id="PF06985">
    <property type="entry name" value="HET"/>
    <property type="match status" value="1"/>
</dbReference>
<evidence type="ECO:0000313" key="2">
    <source>
        <dbReference type="EMBL" id="KAF6822897.1"/>
    </source>
</evidence>
<dbReference type="PANTHER" id="PTHR33112">
    <property type="entry name" value="DOMAIN PROTEIN, PUTATIVE-RELATED"/>
    <property type="match status" value="1"/>
</dbReference>
<dbReference type="EMBL" id="WIGO01000225">
    <property type="protein sequence ID" value="KAF6822897.1"/>
    <property type="molecule type" value="Genomic_DNA"/>
</dbReference>
<evidence type="ECO:0000259" key="1">
    <source>
        <dbReference type="Pfam" id="PF06985"/>
    </source>
</evidence>
<dbReference type="InterPro" id="IPR010730">
    <property type="entry name" value="HET"/>
</dbReference>
<dbReference type="PANTHER" id="PTHR33112:SF12">
    <property type="entry name" value="HETEROKARYON INCOMPATIBILITY DOMAIN-CONTAINING PROTEIN"/>
    <property type="match status" value="1"/>
</dbReference>
<name>A0A8H6K0N9_9PEZI</name>
<keyword evidence="3" id="KW-1185">Reference proteome</keyword>
<gene>
    <name evidence="2" type="ORF">CPLU01_11718</name>
</gene>
<evidence type="ECO:0000313" key="3">
    <source>
        <dbReference type="Proteomes" id="UP000654918"/>
    </source>
</evidence>
<feature type="domain" description="Heterokaryon incompatibility" evidence="1">
    <location>
        <begin position="65"/>
        <end position="209"/>
    </location>
</feature>
<sequence length="264" mass="29035">MYRTVEPTFDVRRLSSWVSTCETCHHDSCMVDPLGFAETFPGLSVLRLVDVEQQCLVEIQEVPQYVALSYVWGEVPSLRLSITNRPQLTKPGGIKAAWDSIPRTIRDAILLVKKLGKRYLWVDTLCLVQNDQEDLGSGVNIMDQIYEASWLTIVAACGQNANAGLPGVQGSSRLKVDIGSRVTESTSLGIYEPLDILLGCSVYSSRAWTCVLNTQRVHLLQLSNTANGCYSQVPGRASSTASCLLRGRQNLLPVPGRRLLRAPG</sequence>